<dbReference type="InterPro" id="IPR019808">
    <property type="entry name" value="Histidine_triad_CS"/>
</dbReference>
<dbReference type="PANTHER" id="PTHR46648:SF2">
    <property type="entry name" value="HIT DOMAIN-CONTAINING PROTEIN"/>
    <property type="match status" value="1"/>
</dbReference>
<accession>A0A6A6NL37</accession>
<dbReference type="InterPro" id="IPR011146">
    <property type="entry name" value="HIT-like"/>
</dbReference>
<evidence type="ECO:0000256" key="3">
    <source>
        <dbReference type="PROSITE-ProRule" id="PRU00464"/>
    </source>
</evidence>
<dbReference type="PROSITE" id="PS51084">
    <property type="entry name" value="HIT_2"/>
    <property type="match status" value="1"/>
</dbReference>
<evidence type="ECO:0000256" key="2">
    <source>
        <dbReference type="PIRSR" id="PIRSR601310-3"/>
    </source>
</evidence>
<dbReference type="Proteomes" id="UP000799766">
    <property type="component" value="Unassembled WGS sequence"/>
</dbReference>
<feature type="domain" description="HIT" evidence="4">
    <location>
        <begin position="46"/>
        <end position="153"/>
    </location>
</feature>
<evidence type="ECO:0000313" key="5">
    <source>
        <dbReference type="EMBL" id="KAF2452378.1"/>
    </source>
</evidence>
<dbReference type="PROSITE" id="PS00892">
    <property type="entry name" value="HIT_1"/>
    <property type="match status" value="1"/>
</dbReference>
<feature type="active site" description="Tele-AMP-histidine intermediate" evidence="1">
    <location>
        <position position="140"/>
    </location>
</feature>
<evidence type="ECO:0000313" key="6">
    <source>
        <dbReference type="Proteomes" id="UP000799766"/>
    </source>
</evidence>
<dbReference type="SUPFAM" id="SSF54197">
    <property type="entry name" value="HIT-like"/>
    <property type="match status" value="1"/>
</dbReference>
<feature type="short sequence motif" description="Histidine triad motif" evidence="2 3">
    <location>
        <begin position="138"/>
        <end position="142"/>
    </location>
</feature>
<evidence type="ECO:0000256" key="1">
    <source>
        <dbReference type="PIRSR" id="PIRSR601310-1"/>
    </source>
</evidence>
<organism evidence="5 6">
    <name type="scientific">Lineolata rhizophorae</name>
    <dbReference type="NCBI Taxonomy" id="578093"/>
    <lineage>
        <taxon>Eukaryota</taxon>
        <taxon>Fungi</taxon>
        <taxon>Dikarya</taxon>
        <taxon>Ascomycota</taxon>
        <taxon>Pezizomycotina</taxon>
        <taxon>Dothideomycetes</taxon>
        <taxon>Dothideomycetes incertae sedis</taxon>
        <taxon>Lineolatales</taxon>
        <taxon>Lineolataceae</taxon>
        <taxon>Lineolata</taxon>
    </lineage>
</organism>
<reference evidence="5" key="1">
    <citation type="journal article" date="2020" name="Stud. Mycol.">
        <title>101 Dothideomycetes genomes: a test case for predicting lifestyles and emergence of pathogens.</title>
        <authorList>
            <person name="Haridas S."/>
            <person name="Albert R."/>
            <person name="Binder M."/>
            <person name="Bloem J."/>
            <person name="Labutti K."/>
            <person name="Salamov A."/>
            <person name="Andreopoulos B."/>
            <person name="Baker S."/>
            <person name="Barry K."/>
            <person name="Bills G."/>
            <person name="Bluhm B."/>
            <person name="Cannon C."/>
            <person name="Castanera R."/>
            <person name="Culley D."/>
            <person name="Daum C."/>
            <person name="Ezra D."/>
            <person name="Gonzalez J."/>
            <person name="Henrissat B."/>
            <person name="Kuo A."/>
            <person name="Liang C."/>
            <person name="Lipzen A."/>
            <person name="Lutzoni F."/>
            <person name="Magnuson J."/>
            <person name="Mondo S."/>
            <person name="Nolan M."/>
            <person name="Ohm R."/>
            <person name="Pangilinan J."/>
            <person name="Park H.-J."/>
            <person name="Ramirez L."/>
            <person name="Alfaro M."/>
            <person name="Sun H."/>
            <person name="Tritt A."/>
            <person name="Yoshinaga Y."/>
            <person name="Zwiers L.-H."/>
            <person name="Turgeon B."/>
            <person name="Goodwin S."/>
            <person name="Spatafora J."/>
            <person name="Crous P."/>
            <person name="Grigoriev I."/>
        </authorList>
    </citation>
    <scope>NUCLEOTIDE SEQUENCE</scope>
    <source>
        <strain evidence="5">ATCC 16933</strain>
    </source>
</reference>
<dbReference type="InterPro" id="IPR036265">
    <property type="entry name" value="HIT-like_sf"/>
</dbReference>
<dbReference type="InterPro" id="IPR001310">
    <property type="entry name" value="Histidine_triad_HIT"/>
</dbReference>
<dbReference type="EMBL" id="MU001710">
    <property type="protein sequence ID" value="KAF2452378.1"/>
    <property type="molecule type" value="Genomic_DNA"/>
</dbReference>
<evidence type="ECO:0000259" key="4">
    <source>
        <dbReference type="PROSITE" id="PS51084"/>
    </source>
</evidence>
<keyword evidence="6" id="KW-1185">Reference proteome</keyword>
<proteinExistence type="predicted"/>
<name>A0A6A6NL37_9PEZI</name>
<dbReference type="Pfam" id="PF01230">
    <property type="entry name" value="HIT"/>
    <property type="match status" value="1"/>
</dbReference>
<dbReference type="Gene3D" id="3.30.428.10">
    <property type="entry name" value="HIT-like"/>
    <property type="match status" value="1"/>
</dbReference>
<sequence>MADPYPQSPCPFCAIASAFPSPPAASTPSPGGLNENCSALHECIPENPNSDLVQPNAHVVLAAPDVVAFLDVMPMTAGHLLVASRAHREKVEDLDRVESMEVGFWLPLIARAVANVVGVTDYNIVQNNGIRAAQVIPHVHFHIIPRPGTLPTLRHMSWRMFGRGQREDLDDDEGAALAGHLREALRAELDRRFPNEGKPSSKL</sequence>
<dbReference type="GO" id="GO:0009117">
    <property type="term" value="P:nucleotide metabolic process"/>
    <property type="evidence" value="ECO:0007669"/>
    <property type="project" value="TreeGrafter"/>
</dbReference>
<dbReference type="AlphaFoldDB" id="A0A6A6NL37"/>
<gene>
    <name evidence="5" type="ORF">BDY21DRAFT_359311</name>
</gene>
<dbReference type="OrthoDB" id="1915375at2759"/>
<protein>
    <submittedName>
        <fullName evidence="5">HIT-like domain-containing protein</fullName>
    </submittedName>
</protein>
<dbReference type="GO" id="GO:0003824">
    <property type="term" value="F:catalytic activity"/>
    <property type="evidence" value="ECO:0007669"/>
    <property type="project" value="InterPro"/>
</dbReference>
<dbReference type="PANTHER" id="PTHR46648">
    <property type="entry name" value="HIT FAMILY PROTEIN 1"/>
    <property type="match status" value="1"/>
</dbReference>